<reference evidence="13" key="1">
    <citation type="submission" date="2023-05" db="EMBL/GenBank/DDBJ databases">
        <title>Nepenthes gracilis genome sequencing.</title>
        <authorList>
            <person name="Fukushima K."/>
        </authorList>
    </citation>
    <scope>NUCLEOTIDE SEQUENCE</scope>
    <source>
        <strain evidence="13">SING2019-196</strain>
    </source>
</reference>
<keyword evidence="7" id="KW-0547">Nucleotide-binding</keyword>
<accession>A0AAD3XVQ7</accession>
<dbReference type="PANTHER" id="PTHR14217">
    <property type="entry name" value="INOSITOL-TETRAKISPHOSPHATE 1-KINASE"/>
    <property type="match status" value="1"/>
</dbReference>
<dbReference type="GO" id="GO:0032957">
    <property type="term" value="P:inositol trisphosphate metabolic process"/>
    <property type="evidence" value="ECO:0007669"/>
    <property type="project" value="InterPro"/>
</dbReference>
<organism evidence="13 14">
    <name type="scientific">Nepenthes gracilis</name>
    <name type="common">Slender pitcher plant</name>
    <dbReference type="NCBI Taxonomy" id="150966"/>
    <lineage>
        <taxon>Eukaryota</taxon>
        <taxon>Viridiplantae</taxon>
        <taxon>Streptophyta</taxon>
        <taxon>Embryophyta</taxon>
        <taxon>Tracheophyta</taxon>
        <taxon>Spermatophyta</taxon>
        <taxon>Magnoliopsida</taxon>
        <taxon>eudicotyledons</taxon>
        <taxon>Gunneridae</taxon>
        <taxon>Pentapetalae</taxon>
        <taxon>Caryophyllales</taxon>
        <taxon>Nepenthaceae</taxon>
        <taxon>Nepenthes</taxon>
    </lineage>
</organism>
<dbReference type="Proteomes" id="UP001279734">
    <property type="component" value="Unassembled WGS sequence"/>
</dbReference>
<comment type="similarity">
    <text evidence="2">Belongs to the ITPK1 family.</text>
</comment>
<dbReference type="EMBL" id="BSYO01000019">
    <property type="protein sequence ID" value="GMH18269.1"/>
    <property type="molecule type" value="Genomic_DNA"/>
</dbReference>
<name>A0AAD3XVQ7_NEPGR</name>
<evidence type="ECO:0000256" key="8">
    <source>
        <dbReference type="ARBA" id="ARBA00022777"/>
    </source>
</evidence>
<evidence type="ECO:0000259" key="12">
    <source>
        <dbReference type="Pfam" id="PF05770"/>
    </source>
</evidence>
<dbReference type="SUPFAM" id="SSF56059">
    <property type="entry name" value="Glutathione synthetase ATP-binding domain-like"/>
    <property type="match status" value="1"/>
</dbReference>
<keyword evidence="8" id="KW-0418">Kinase</keyword>
<comment type="cofactor">
    <cofactor evidence="1">
        <name>Mg(2+)</name>
        <dbReference type="ChEBI" id="CHEBI:18420"/>
    </cofactor>
</comment>
<evidence type="ECO:0000256" key="9">
    <source>
        <dbReference type="ARBA" id="ARBA00022840"/>
    </source>
</evidence>
<feature type="domain" description="Inositol 1,3,4-trisphosphate 5/6-kinase ATP-grasp" evidence="12">
    <location>
        <begin position="347"/>
        <end position="537"/>
    </location>
</feature>
<dbReference type="PANTHER" id="PTHR14217:SF1">
    <property type="entry name" value="INOSITOL-TETRAKISPHOSPHATE 1-KINASE"/>
    <property type="match status" value="1"/>
</dbReference>
<evidence type="ECO:0000256" key="5">
    <source>
        <dbReference type="ARBA" id="ARBA00022679"/>
    </source>
</evidence>
<feature type="region of interest" description="Disordered" evidence="11">
    <location>
        <begin position="1"/>
        <end position="21"/>
    </location>
</feature>
<dbReference type="GO" id="GO:0052726">
    <property type="term" value="F:inositol-1,3,4-trisphosphate 5-kinase activity"/>
    <property type="evidence" value="ECO:0007669"/>
    <property type="project" value="InterPro"/>
</dbReference>
<keyword evidence="14" id="KW-1185">Reference proteome</keyword>
<evidence type="ECO:0000256" key="2">
    <source>
        <dbReference type="ARBA" id="ARBA00009601"/>
    </source>
</evidence>
<dbReference type="GO" id="GO:0005737">
    <property type="term" value="C:cytoplasm"/>
    <property type="evidence" value="ECO:0007669"/>
    <property type="project" value="TreeGrafter"/>
</dbReference>
<dbReference type="PIRSF" id="PIRSF038163">
    <property type="entry name" value="ITPK_uncN"/>
    <property type="match status" value="1"/>
</dbReference>
<gene>
    <name evidence="13" type="ORF">Nepgr_020110</name>
</gene>
<dbReference type="InterPro" id="IPR008656">
    <property type="entry name" value="Inositol_tetrakis-P_1-kinase"/>
</dbReference>
<evidence type="ECO:0000256" key="11">
    <source>
        <dbReference type="SAM" id="MobiDB-lite"/>
    </source>
</evidence>
<dbReference type="GO" id="GO:0005524">
    <property type="term" value="F:ATP binding"/>
    <property type="evidence" value="ECO:0007669"/>
    <property type="project" value="UniProtKB-KW"/>
</dbReference>
<keyword evidence="10" id="KW-0460">Magnesium</keyword>
<dbReference type="AlphaFoldDB" id="A0AAD3XVQ7"/>
<dbReference type="FunFam" id="3.30.470.20:FF:000047">
    <property type="entry name" value="Inositol-tetrakisphosphate 1-kinase 4"/>
    <property type="match status" value="1"/>
</dbReference>
<dbReference type="Gene3D" id="3.30.470.20">
    <property type="entry name" value="ATP-grasp fold, B domain"/>
    <property type="match status" value="1"/>
</dbReference>
<dbReference type="GO" id="GO:0052725">
    <property type="term" value="F:inositol-1,3,4-trisphosphate 6-kinase activity"/>
    <property type="evidence" value="ECO:0007669"/>
    <property type="project" value="InterPro"/>
</dbReference>
<dbReference type="EC" id="2.7.1.159" evidence="4"/>
<keyword evidence="6" id="KW-0479">Metal-binding</keyword>
<evidence type="ECO:0000313" key="14">
    <source>
        <dbReference type="Proteomes" id="UP001279734"/>
    </source>
</evidence>
<keyword evidence="9" id="KW-0067">ATP-binding</keyword>
<proteinExistence type="inferred from homology"/>
<evidence type="ECO:0000313" key="13">
    <source>
        <dbReference type="EMBL" id="GMH18269.1"/>
    </source>
</evidence>
<evidence type="ECO:0000256" key="6">
    <source>
        <dbReference type="ARBA" id="ARBA00022723"/>
    </source>
</evidence>
<evidence type="ECO:0000256" key="4">
    <source>
        <dbReference type="ARBA" id="ARBA00012017"/>
    </source>
</evidence>
<dbReference type="GO" id="GO:0047325">
    <property type="term" value="F:inositol-3,4,5,6-tetrakisphosphate 1-kinase activity"/>
    <property type="evidence" value="ECO:0007669"/>
    <property type="project" value="InterPro"/>
</dbReference>
<dbReference type="Pfam" id="PF05770">
    <property type="entry name" value="Ins134_P3_kin"/>
    <property type="match status" value="1"/>
</dbReference>
<evidence type="ECO:0000256" key="3">
    <source>
        <dbReference type="ARBA" id="ARBA00011245"/>
    </source>
</evidence>
<comment type="caution">
    <text evidence="13">The sequence shown here is derived from an EMBL/GenBank/DDBJ whole genome shotgun (WGS) entry which is preliminary data.</text>
</comment>
<sequence length="562" mass="62609">MSEDSGGMRATEDSGDDIGSPLAAWNRLLTTGSTKKGGEETGGERERRRAKLIAKKKMGGVRGVIVDASVLLAIDDNNNATPSLRPGAEFLLRALQFSQLRKGLCYGSNLSNDKLTFLERMSRLYSFDCFSFNVSSLDDVIPEIATAWGDIGGTIMCFISSYNKDFYHKMCNYGWLIVVLNVDAVGDISESPSISYVKKLEELPLNICRLNRKGNENKVITVGYVMKPSRQTDFAKRGAFPIYSEQEGLMFLPLTYELPMPLQLQELDVVLHKATDEIISIELSDFSAASPKISYTGGMQELKRSLEHQPNCLVIDPFDKIYPVLDRLKIQHILLGLEELNIEGHLRIRGPHFLKVDKFNDPDLMGRLSAAKLSLPSIVKPQVACGVADAHKMAIVFRFEDYKDLNLPLPAIVQEYVDHSSLLFKFYVLGEEVFYATKKSTPNADILMKSSQANELKPLSFDSLKSLPTVDEIHSGSEVGTNAEKDIDLELVTNAANWLRRKLDLTIFGFDVVIQEGTGDHVVVDVNYLPSFKEVPDNVAIPAFWKAIKSKFVTNRSESGNM</sequence>
<dbReference type="GO" id="GO:0000287">
    <property type="term" value="F:magnesium ion binding"/>
    <property type="evidence" value="ECO:0007669"/>
    <property type="project" value="InterPro"/>
</dbReference>
<evidence type="ECO:0000256" key="10">
    <source>
        <dbReference type="ARBA" id="ARBA00022842"/>
    </source>
</evidence>
<comment type="subunit">
    <text evidence="3">Monomer.</text>
</comment>
<dbReference type="InterPro" id="IPR040464">
    <property type="entry name" value="InsP(3)kin_ATP-grasp"/>
</dbReference>
<keyword evidence="5" id="KW-0808">Transferase</keyword>
<protein>
    <recommendedName>
        <fullName evidence="4">inositol-1,3,4-trisphosphate 5/6-kinase</fullName>
        <ecNumber evidence="4">2.7.1.159</ecNumber>
    </recommendedName>
</protein>
<evidence type="ECO:0000256" key="1">
    <source>
        <dbReference type="ARBA" id="ARBA00001946"/>
    </source>
</evidence>
<evidence type="ECO:0000256" key="7">
    <source>
        <dbReference type="ARBA" id="ARBA00022741"/>
    </source>
</evidence>